<dbReference type="AlphaFoldDB" id="A0AAV5LF46"/>
<evidence type="ECO:0000313" key="2">
    <source>
        <dbReference type="Proteomes" id="UP001054252"/>
    </source>
</evidence>
<organism evidence="1 2">
    <name type="scientific">Rubroshorea leprosula</name>
    <dbReference type="NCBI Taxonomy" id="152421"/>
    <lineage>
        <taxon>Eukaryota</taxon>
        <taxon>Viridiplantae</taxon>
        <taxon>Streptophyta</taxon>
        <taxon>Embryophyta</taxon>
        <taxon>Tracheophyta</taxon>
        <taxon>Spermatophyta</taxon>
        <taxon>Magnoliopsida</taxon>
        <taxon>eudicotyledons</taxon>
        <taxon>Gunneridae</taxon>
        <taxon>Pentapetalae</taxon>
        <taxon>rosids</taxon>
        <taxon>malvids</taxon>
        <taxon>Malvales</taxon>
        <taxon>Dipterocarpaceae</taxon>
        <taxon>Rubroshorea</taxon>
    </lineage>
</organism>
<sequence>MKKGLALSINNDEDFLAGTVASRGHDCWRRVQACKQRGFGAADERAGSVQQQGRSGMMARVCRGRVQAIWCEAGAREARRRARGIGAGRGRGRGRGRMAAGWFGCEGKNVLERENKYFFKNFLFFG</sequence>
<accession>A0AAV5LF46</accession>
<comment type="caution">
    <text evidence="1">The sequence shown here is derived from an EMBL/GenBank/DDBJ whole genome shotgun (WGS) entry which is preliminary data.</text>
</comment>
<dbReference type="Proteomes" id="UP001054252">
    <property type="component" value="Unassembled WGS sequence"/>
</dbReference>
<keyword evidence="2" id="KW-1185">Reference proteome</keyword>
<name>A0AAV5LF46_9ROSI</name>
<reference evidence="1 2" key="1">
    <citation type="journal article" date="2021" name="Commun. Biol.">
        <title>The genome of Shorea leprosula (Dipterocarpaceae) highlights the ecological relevance of drought in aseasonal tropical rainforests.</title>
        <authorList>
            <person name="Ng K.K.S."/>
            <person name="Kobayashi M.J."/>
            <person name="Fawcett J.A."/>
            <person name="Hatakeyama M."/>
            <person name="Paape T."/>
            <person name="Ng C.H."/>
            <person name="Ang C.C."/>
            <person name="Tnah L.H."/>
            <person name="Lee C.T."/>
            <person name="Nishiyama T."/>
            <person name="Sese J."/>
            <person name="O'Brien M.J."/>
            <person name="Copetti D."/>
            <person name="Mohd Noor M.I."/>
            <person name="Ong R.C."/>
            <person name="Putra M."/>
            <person name="Sireger I.Z."/>
            <person name="Indrioko S."/>
            <person name="Kosugi Y."/>
            <person name="Izuno A."/>
            <person name="Isagi Y."/>
            <person name="Lee S.L."/>
            <person name="Shimizu K.K."/>
        </authorList>
    </citation>
    <scope>NUCLEOTIDE SEQUENCE [LARGE SCALE GENOMIC DNA]</scope>
    <source>
        <strain evidence="1">214</strain>
    </source>
</reference>
<protein>
    <submittedName>
        <fullName evidence="1">Uncharacterized protein</fullName>
    </submittedName>
</protein>
<proteinExistence type="predicted"/>
<evidence type="ECO:0000313" key="1">
    <source>
        <dbReference type="EMBL" id="GKV35901.1"/>
    </source>
</evidence>
<gene>
    <name evidence="1" type="ORF">SLEP1_g44104</name>
</gene>
<dbReference type="EMBL" id="BPVZ01000113">
    <property type="protein sequence ID" value="GKV35901.1"/>
    <property type="molecule type" value="Genomic_DNA"/>
</dbReference>